<dbReference type="Gene3D" id="3.10.620.30">
    <property type="match status" value="1"/>
</dbReference>
<dbReference type="EMBL" id="CP014671">
    <property type="protein sequence ID" value="ANX05438.1"/>
    <property type="molecule type" value="Genomic_DNA"/>
</dbReference>
<evidence type="ECO:0000313" key="1">
    <source>
        <dbReference type="EMBL" id="ANX05438.1"/>
    </source>
</evidence>
<accession>A0A1B1YXG9</accession>
<dbReference type="STRING" id="1810504.PG2T_01740"/>
<dbReference type="PANTHER" id="PTHR39327:SF1">
    <property type="entry name" value="BLR5470 PROTEIN"/>
    <property type="match status" value="1"/>
</dbReference>
<dbReference type="Pfam" id="PF06035">
    <property type="entry name" value="Peptidase_C93"/>
    <property type="match status" value="1"/>
</dbReference>
<dbReference type="Proteomes" id="UP000092952">
    <property type="component" value="Chromosome"/>
</dbReference>
<evidence type="ECO:0000313" key="2">
    <source>
        <dbReference type="Proteomes" id="UP000092952"/>
    </source>
</evidence>
<dbReference type="InterPro" id="IPR010319">
    <property type="entry name" value="Transglutaminase-like_Cys_pept"/>
</dbReference>
<name>A0A1B1YXG9_9GAMM</name>
<reference evidence="2" key="1">
    <citation type="submission" date="2016-03" db="EMBL/GenBank/DDBJ databases">
        <title>Complete genome sequence of Solimmundus cernigliae, representing a novel lineage of polycyclic aromatic hydrocarbon degraders within the Gammaproteobacteria.</title>
        <authorList>
            <person name="Singleton D.R."/>
            <person name="Dickey A.N."/>
            <person name="Scholl E.H."/>
            <person name="Wright F.A."/>
            <person name="Aitken M.D."/>
        </authorList>
    </citation>
    <scope>NUCLEOTIDE SEQUENCE [LARGE SCALE GENOMIC DNA]</scope>
    <source>
        <strain evidence="2">TR3.2</strain>
    </source>
</reference>
<gene>
    <name evidence="1" type="ORF">PG2T_01740</name>
</gene>
<sequence length="210" mass="23644">MLLLPANAVGPAFDSDALRAIERRYGPAAARRVQDWRQLIDTTRDRPLPARLQAVNEFFNQMLFVDDIIHWKKSDYWATPVEFLATEGGDCEDFAIAKYFTLLELGVPESRLQITYVKALRLNQAHMVLAYYANPAADPLVLDNLVPDVLPGSSRDDLVPVYSFNGQGLWISRARGRGKRVGGSERLSLWQDLITRMEAPASAPTRETVR</sequence>
<protein>
    <submittedName>
        <fullName evidence="1">Sulfate adenylyltransferase</fullName>
    </submittedName>
</protein>
<dbReference type="GO" id="GO:0016779">
    <property type="term" value="F:nucleotidyltransferase activity"/>
    <property type="evidence" value="ECO:0007669"/>
    <property type="project" value="UniProtKB-KW"/>
</dbReference>
<dbReference type="PANTHER" id="PTHR39327">
    <property type="match status" value="1"/>
</dbReference>
<keyword evidence="2" id="KW-1185">Reference proteome</keyword>
<dbReference type="KEGG" id="gbi:PG2T_01740"/>
<proteinExistence type="predicted"/>
<dbReference type="AlphaFoldDB" id="A0A1B1YXG9"/>
<keyword evidence="1" id="KW-0548">Nucleotidyltransferase</keyword>
<dbReference type="InParanoid" id="A0A1B1YXG9"/>
<keyword evidence="1" id="KW-0808">Transferase</keyword>
<organism evidence="1 2">
    <name type="scientific">Immundisolibacter cernigliae</name>
    <dbReference type="NCBI Taxonomy" id="1810504"/>
    <lineage>
        <taxon>Bacteria</taxon>
        <taxon>Pseudomonadati</taxon>
        <taxon>Pseudomonadota</taxon>
        <taxon>Gammaproteobacteria</taxon>
        <taxon>Immundisolibacterales</taxon>
        <taxon>Immundisolibacteraceae</taxon>
        <taxon>Immundisolibacter</taxon>
    </lineage>
</organism>